<dbReference type="AlphaFoldDB" id="A0A1B8H9Y9"/>
<proteinExistence type="predicted"/>
<name>A0A1B8H9Y9_9GAMM</name>
<comment type="caution">
    <text evidence="1">The sequence shown here is derived from an EMBL/GenBank/DDBJ whole genome shotgun (WGS) entry which is preliminary data.</text>
</comment>
<gene>
    <name evidence="1" type="ORF">AYY17_06020</name>
</gene>
<evidence type="ECO:0000313" key="1">
    <source>
        <dbReference type="EMBL" id="OBU05893.1"/>
    </source>
</evidence>
<evidence type="ECO:0008006" key="3">
    <source>
        <dbReference type="Google" id="ProtNLM"/>
    </source>
</evidence>
<evidence type="ECO:0000313" key="2">
    <source>
        <dbReference type="Proteomes" id="UP000092247"/>
    </source>
</evidence>
<reference evidence="1 2" key="1">
    <citation type="submission" date="2016-06" db="EMBL/GenBank/DDBJ databases">
        <authorList>
            <person name="Kjaerup R.B."/>
            <person name="Dalgaard T.S."/>
            <person name="Juul-Madsen H.R."/>
        </authorList>
    </citation>
    <scope>NUCLEOTIDE SEQUENCE [LARGE SCALE GENOMIC DNA]</scope>
    <source>
        <strain evidence="1 2">GCSL-Mp3</strain>
    </source>
</reference>
<accession>A0A1B8H9Y9</accession>
<organism evidence="1 2">
    <name type="scientific">Morganella psychrotolerans</name>
    <dbReference type="NCBI Taxonomy" id="368603"/>
    <lineage>
        <taxon>Bacteria</taxon>
        <taxon>Pseudomonadati</taxon>
        <taxon>Pseudomonadota</taxon>
        <taxon>Gammaproteobacteria</taxon>
        <taxon>Enterobacterales</taxon>
        <taxon>Morganellaceae</taxon>
        <taxon>Morganella</taxon>
    </lineage>
</organism>
<sequence>MTGTGASNMGPTIGFPNIGMGIGANYIFCSDRDYSAMINGAQGFRLAPGIIIVPQASFQITYTNTAGRVIEGTGEFGTNSYLTTSPASSPALQISQKYGNCANFGDVNTVSPFHSSPTRRIWMVGTWAIHGDGTQKNTTITDFRAHVTLWAANTQVEPVFTPGTIIKVSTLECNVSTPATINFGDVPYSNEAGKELGKTTSVINAGCSQNGQGSNYNMNLEFRAVSGIYNGDYSRLKLKEGGGYITGEIKNSVGANFNGQCNLSNGIKFNQSKIKIATITPAEKTKSVDTPVTWRLCSAGNKSDPLPYGKVNATAEVAITFN</sequence>
<dbReference type="EMBL" id="LZEX01000023">
    <property type="protein sequence ID" value="OBU05893.1"/>
    <property type="molecule type" value="Genomic_DNA"/>
</dbReference>
<protein>
    <recommendedName>
        <fullName evidence="3">Fimbrial-type adhesion domain-containing protein</fullName>
    </recommendedName>
</protein>
<dbReference type="Proteomes" id="UP000092247">
    <property type="component" value="Unassembled WGS sequence"/>
</dbReference>